<accession>A0A1R0GZG4</accession>
<comment type="caution">
    <text evidence="2">The sequence shown here is derived from an EMBL/GenBank/DDBJ whole genome shotgun (WGS) entry which is preliminary data.</text>
</comment>
<evidence type="ECO:0000313" key="2">
    <source>
        <dbReference type="EMBL" id="OLY82267.1"/>
    </source>
</evidence>
<evidence type="ECO:0000313" key="3">
    <source>
        <dbReference type="Proteomes" id="UP000187455"/>
    </source>
</evidence>
<dbReference type="EMBL" id="LSSL01001723">
    <property type="protein sequence ID" value="OLY82267.1"/>
    <property type="molecule type" value="Genomic_DNA"/>
</dbReference>
<gene>
    <name evidence="2" type="ORF">AYI68_g3615</name>
</gene>
<sequence length="79" mass="8631">MGSGNNFNMIPPSFSDGKQTVPNRRPFGLCSQPALVVCGLEIEEKSANWGLLFIFRYCSQISSGSSRILGDSIPPNFFT</sequence>
<feature type="region of interest" description="Disordered" evidence="1">
    <location>
        <begin position="1"/>
        <end position="20"/>
    </location>
</feature>
<proteinExistence type="predicted"/>
<protein>
    <submittedName>
        <fullName evidence="2">Uncharacterized protein</fullName>
    </submittedName>
</protein>
<keyword evidence="3" id="KW-1185">Reference proteome</keyword>
<dbReference type="AlphaFoldDB" id="A0A1R0GZG4"/>
<name>A0A1R0GZG4_9FUNG</name>
<evidence type="ECO:0000256" key="1">
    <source>
        <dbReference type="SAM" id="MobiDB-lite"/>
    </source>
</evidence>
<reference evidence="2 3" key="1">
    <citation type="journal article" date="2016" name="Mol. Biol. Evol.">
        <title>Genome-Wide Survey of Gut Fungi (Harpellales) Reveals the First Horizontally Transferred Ubiquitin Gene from a Mosquito Host.</title>
        <authorList>
            <person name="Wang Y."/>
            <person name="White M.M."/>
            <person name="Kvist S."/>
            <person name="Moncalvo J.M."/>
        </authorList>
    </citation>
    <scope>NUCLEOTIDE SEQUENCE [LARGE SCALE GENOMIC DNA]</scope>
    <source>
        <strain evidence="2 3">ALG-7-W6</strain>
    </source>
</reference>
<dbReference type="Proteomes" id="UP000187455">
    <property type="component" value="Unassembled WGS sequence"/>
</dbReference>
<organism evidence="2 3">
    <name type="scientific">Smittium mucronatum</name>
    <dbReference type="NCBI Taxonomy" id="133383"/>
    <lineage>
        <taxon>Eukaryota</taxon>
        <taxon>Fungi</taxon>
        <taxon>Fungi incertae sedis</taxon>
        <taxon>Zoopagomycota</taxon>
        <taxon>Kickxellomycotina</taxon>
        <taxon>Harpellomycetes</taxon>
        <taxon>Harpellales</taxon>
        <taxon>Legeriomycetaceae</taxon>
        <taxon>Smittium</taxon>
    </lineage>
</organism>